<organism evidence="1 2">
    <name type="scientific">Paenibacillus durus ATCC 35681</name>
    <dbReference type="NCBI Taxonomy" id="1333534"/>
    <lineage>
        <taxon>Bacteria</taxon>
        <taxon>Bacillati</taxon>
        <taxon>Bacillota</taxon>
        <taxon>Bacilli</taxon>
        <taxon>Bacillales</taxon>
        <taxon>Paenibacillaceae</taxon>
        <taxon>Paenibacillus</taxon>
    </lineage>
</organism>
<accession>A0A0F7FBP9</accession>
<dbReference type="PATRIC" id="fig|1333534.5.peg.3892"/>
<dbReference type="AlphaFoldDB" id="A0A0F7FBP9"/>
<reference evidence="1 2" key="2">
    <citation type="journal article" date="2016" name="Genome Announc.">
        <title>Genome Sequence of a Gram-Positive Diazotroph, Paenibacillus durus Type Strain ATCC 35681.</title>
        <authorList>
            <person name="Halim M.A."/>
            <person name="Rahman A.Y."/>
            <person name="Sim K.S."/>
            <person name="Yam H.C."/>
            <person name="Rahim A.A."/>
            <person name="Ghazali A.H."/>
            <person name="Najimudin N."/>
        </authorList>
    </citation>
    <scope>NUCLEOTIDE SEQUENCE [LARGE SCALE GENOMIC DNA]</scope>
    <source>
        <strain evidence="1 2">ATCC 35681</strain>
    </source>
</reference>
<sequence length="64" mass="7699">MFRFFKKKRITLEDQINTLNELGIRLGSNISIDYLLEHFDREEYEQNPYYTLLTIMGGEFGNDF</sequence>
<protein>
    <submittedName>
        <fullName evidence="1">Uncharacterized protein</fullName>
    </submittedName>
</protein>
<dbReference type="HOGENOM" id="CLU_2863541_0_0_9"/>
<dbReference type="EMBL" id="CP011114">
    <property type="protein sequence ID" value="AKG36164.1"/>
    <property type="molecule type" value="Genomic_DNA"/>
</dbReference>
<gene>
    <name evidence="1" type="ORF">VK70_17660</name>
</gene>
<evidence type="ECO:0000313" key="2">
    <source>
        <dbReference type="Proteomes" id="UP000034189"/>
    </source>
</evidence>
<proteinExistence type="predicted"/>
<dbReference type="Proteomes" id="UP000034189">
    <property type="component" value="Chromosome"/>
</dbReference>
<reference evidence="1 2" key="1">
    <citation type="submission" date="2015-03" db="EMBL/GenBank/DDBJ databases">
        <authorList>
            <person name="Abdul Halim M."/>
        </authorList>
    </citation>
    <scope>NUCLEOTIDE SEQUENCE [LARGE SCALE GENOMIC DNA]</scope>
    <source>
        <strain evidence="1 2">ATCC 35681</strain>
    </source>
</reference>
<name>A0A0F7FBP9_PAEDU</name>
<evidence type="ECO:0000313" key="1">
    <source>
        <dbReference type="EMBL" id="AKG36164.1"/>
    </source>
</evidence>